<accession>A0AAJ0CVY8</accession>
<dbReference type="EMBL" id="JASWJB010000046">
    <property type="protein sequence ID" value="KAK2606070.1"/>
    <property type="molecule type" value="Genomic_DNA"/>
</dbReference>
<evidence type="ECO:0000256" key="10">
    <source>
        <dbReference type="PIRSR" id="PIRSR610347-2"/>
    </source>
</evidence>
<evidence type="ECO:0000256" key="2">
    <source>
        <dbReference type="ARBA" id="ARBA00010205"/>
    </source>
</evidence>
<dbReference type="Pfam" id="PF06087">
    <property type="entry name" value="Tyr-DNA_phospho"/>
    <property type="match status" value="1"/>
</dbReference>
<dbReference type="GO" id="GO:0003697">
    <property type="term" value="F:single-stranded DNA binding"/>
    <property type="evidence" value="ECO:0007669"/>
    <property type="project" value="TreeGrafter"/>
</dbReference>
<dbReference type="GO" id="GO:0017005">
    <property type="term" value="F:3'-tyrosyl-DNA phosphodiesterase activity"/>
    <property type="evidence" value="ECO:0007669"/>
    <property type="project" value="TreeGrafter"/>
</dbReference>
<evidence type="ECO:0008006" key="15">
    <source>
        <dbReference type="Google" id="ProtNLM"/>
    </source>
</evidence>
<keyword evidence="14" id="KW-1185">Reference proteome</keyword>
<comment type="caution">
    <text evidence="13">The sequence shown here is derived from an EMBL/GenBank/DDBJ whole genome shotgun (WGS) entry which is preliminary data.</text>
</comment>
<dbReference type="GO" id="GO:0006281">
    <property type="term" value="P:DNA repair"/>
    <property type="evidence" value="ECO:0007669"/>
    <property type="project" value="UniProtKB-KW"/>
</dbReference>
<proteinExistence type="inferred from homology"/>
<dbReference type="CDD" id="cd09123">
    <property type="entry name" value="PLDc_Tdp1_2"/>
    <property type="match status" value="1"/>
</dbReference>
<dbReference type="PANTHER" id="PTHR12415">
    <property type="entry name" value="TYROSYL-DNA PHOSPHODIESTERASE 1"/>
    <property type="match status" value="1"/>
</dbReference>
<evidence type="ECO:0000313" key="13">
    <source>
        <dbReference type="EMBL" id="KAK2606070.1"/>
    </source>
</evidence>
<dbReference type="GO" id="GO:0004527">
    <property type="term" value="F:exonuclease activity"/>
    <property type="evidence" value="ECO:0007669"/>
    <property type="project" value="UniProtKB-KW"/>
</dbReference>
<feature type="binding site" evidence="10">
    <location>
        <position position="144"/>
    </location>
    <ligand>
        <name>substrate</name>
    </ligand>
</feature>
<organism evidence="13 14">
    <name type="scientific">Conoideocrella luteorostrata</name>
    <dbReference type="NCBI Taxonomy" id="1105319"/>
    <lineage>
        <taxon>Eukaryota</taxon>
        <taxon>Fungi</taxon>
        <taxon>Dikarya</taxon>
        <taxon>Ascomycota</taxon>
        <taxon>Pezizomycotina</taxon>
        <taxon>Sordariomycetes</taxon>
        <taxon>Hypocreomycetidae</taxon>
        <taxon>Hypocreales</taxon>
        <taxon>Clavicipitaceae</taxon>
        <taxon>Conoideocrella</taxon>
    </lineage>
</organism>
<dbReference type="AlphaFoldDB" id="A0AAJ0CVY8"/>
<keyword evidence="3" id="KW-0540">Nuclease</keyword>
<evidence type="ECO:0000256" key="9">
    <source>
        <dbReference type="PIRSR" id="PIRSR610347-1"/>
    </source>
</evidence>
<evidence type="ECO:0000313" key="14">
    <source>
        <dbReference type="Proteomes" id="UP001251528"/>
    </source>
</evidence>
<evidence type="ECO:0000256" key="1">
    <source>
        <dbReference type="ARBA" id="ARBA00004123"/>
    </source>
</evidence>
<feature type="non-terminal residue" evidence="13">
    <location>
        <position position="511"/>
    </location>
</feature>
<dbReference type="SUPFAM" id="SSF56024">
    <property type="entry name" value="Phospholipase D/nuclease"/>
    <property type="match status" value="2"/>
</dbReference>
<gene>
    <name evidence="13" type="ORF">QQS21_003465</name>
</gene>
<keyword evidence="6" id="KW-0269">Exonuclease</keyword>
<keyword evidence="7" id="KW-0234">DNA repair</keyword>
<dbReference type="GO" id="GO:0003690">
    <property type="term" value="F:double-stranded DNA binding"/>
    <property type="evidence" value="ECO:0007669"/>
    <property type="project" value="TreeGrafter"/>
</dbReference>
<keyword evidence="5" id="KW-0378">Hydrolase</keyword>
<dbReference type="InterPro" id="IPR010347">
    <property type="entry name" value="Tdp1"/>
</dbReference>
<feature type="site" description="Interaction with DNA" evidence="11">
    <location>
        <position position="418"/>
    </location>
</feature>
<protein>
    <recommendedName>
        <fullName evidence="15">Tyrosyl-DNA phosphodiesterase</fullName>
    </recommendedName>
</protein>
<feature type="active site" description="Proton donor/acceptor" evidence="9">
    <location>
        <position position="394"/>
    </location>
</feature>
<dbReference type="GO" id="GO:0005634">
    <property type="term" value="C:nucleus"/>
    <property type="evidence" value="ECO:0007669"/>
    <property type="project" value="UniProtKB-SubCell"/>
</dbReference>
<feature type="compositionally biased region" description="Basic and acidic residues" evidence="12">
    <location>
        <begin position="8"/>
        <end position="19"/>
    </location>
</feature>
<name>A0AAJ0CVY8_9HYPO</name>
<keyword evidence="4" id="KW-0227">DNA damage</keyword>
<dbReference type="FunFam" id="3.30.870.10:FF:000038">
    <property type="entry name" value="Probable tyrosyl-DNA phosphodiesterase"/>
    <property type="match status" value="1"/>
</dbReference>
<keyword evidence="8" id="KW-0539">Nucleus</keyword>
<dbReference type="Gene3D" id="3.30.870.10">
    <property type="entry name" value="Endonuclease Chain A"/>
    <property type="match status" value="2"/>
</dbReference>
<evidence type="ECO:0000256" key="11">
    <source>
        <dbReference type="PIRSR" id="PIRSR610347-3"/>
    </source>
</evidence>
<feature type="region of interest" description="Disordered" evidence="12">
    <location>
        <begin position="1"/>
        <end position="37"/>
    </location>
</feature>
<evidence type="ECO:0000256" key="12">
    <source>
        <dbReference type="SAM" id="MobiDB-lite"/>
    </source>
</evidence>
<evidence type="ECO:0000256" key="8">
    <source>
        <dbReference type="ARBA" id="ARBA00023242"/>
    </source>
</evidence>
<dbReference type="Proteomes" id="UP001251528">
    <property type="component" value="Unassembled WGS sequence"/>
</dbReference>
<evidence type="ECO:0000256" key="6">
    <source>
        <dbReference type="ARBA" id="ARBA00022839"/>
    </source>
</evidence>
<evidence type="ECO:0000256" key="5">
    <source>
        <dbReference type="ARBA" id="ARBA00022801"/>
    </source>
</evidence>
<dbReference type="PANTHER" id="PTHR12415:SF0">
    <property type="entry name" value="TYROSYL-DNA PHOSPHODIESTERASE 1"/>
    <property type="match status" value="1"/>
</dbReference>
<evidence type="ECO:0000256" key="4">
    <source>
        <dbReference type="ARBA" id="ARBA00022763"/>
    </source>
</evidence>
<evidence type="ECO:0000256" key="3">
    <source>
        <dbReference type="ARBA" id="ARBA00022722"/>
    </source>
</evidence>
<evidence type="ECO:0000256" key="7">
    <source>
        <dbReference type="ARBA" id="ARBA00023204"/>
    </source>
</evidence>
<feature type="binding site" evidence="10">
    <location>
        <position position="396"/>
    </location>
    <ligand>
        <name>substrate</name>
    </ligand>
</feature>
<sequence length="511" mass="57857">MKPSQKRQRADAEQEDRPRSLSTPISPPRKSQRVDDGHLKSPWQLTWIRDLPEKLNRDAVTLKDLLGDPLISECWEFNYLHDIRFLMDAFDPDTKHLVKIHVVHGFWKSEDPHRMALSMDASTFENVQLHVAPMPEMFGTHHSKMMVLFRHDDTAEVIIHTANMIPKDWTNMTNAVWRSPRLPKMEEEEVKDPGKYETLQIGGGERFKADLISYLRSYDRRKITCGSLAEKLMHYDFSSVRAALIASVPGRHDVNDFSMTAFGWSGVKRYLRAVSCKEGNAEIVAQVSSIATLGGKDTWLQKTLFDSLSSCKSRTGQQPKFKVVFPTADEIRKSLDGYASGASIHTKIQSAQQTQQLGYLRPIFHHWANDSDNGVALPLDSPRQNGGRDTAAPHIKTYIRYNDKDSIDWAILTSANISKQAWGEASKQSGEMRVASWEVGVLIWPELFGKDALMVGTFQSDSPDSMSPKDGFNPVLVGLRIPYSLPLQQYTSREVPWVATLNYSEPDCHGR</sequence>
<comment type="similarity">
    <text evidence="2">Belongs to the tyrosyl-DNA phosphodiesterase family.</text>
</comment>
<comment type="subcellular location">
    <subcellularLocation>
        <location evidence="1">Nucleus</location>
    </subcellularLocation>
</comment>
<feature type="active site" description="Nucleophile" evidence="9">
    <location>
        <position position="142"/>
    </location>
</feature>
<reference evidence="13" key="1">
    <citation type="submission" date="2023-06" db="EMBL/GenBank/DDBJ databases">
        <title>Conoideocrella luteorostrata (Hypocreales: Clavicipitaceae), a potential biocontrol fungus for elongate hemlock scale in United States Christmas tree production areas.</title>
        <authorList>
            <person name="Barrett H."/>
            <person name="Lovett B."/>
            <person name="Macias A.M."/>
            <person name="Stajich J.E."/>
            <person name="Kasson M.T."/>
        </authorList>
    </citation>
    <scope>NUCLEOTIDE SEQUENCE</scope>
    <source>
        <strain evidence="13">ARSEF 14590</strain>
    </source>
</reference>